<comment type="caution">
    <text evidence="1">The sequence shown here is derived from an EMBL/GenBank/DDBJ whole genome shotgun (WGS) entry which is preliminary data.</text>
</comment>
<sequence>MKILRSHVFQMALAKHPAQKEDIAALLSFLSRVELKTARDLQALFPYASCDETGITQIGFAGSFAGGNMVFKGRFNYTGQFVMANEILPAKS</sequence>
<organism evidence="1">
    <name type="scientific">Salmonella enterica subsp. enterica serovar Vitkin</name>
    <dbReference type="NCBI Taxonomy" id="2565162"/>
    <lineage>
        <taxon>Bacteria</taxon>
        <taxon>Pseudomonadati</taxon>
        <taxon>Pseudomonadota</taxon>
        <taxon>Gammaproteobacteria</taxon>
        <taxon>Enterobacterales</taxon>
        <taxon>Enterobacteriaceae</taxon>
        <taxon>Salmonella</taxon>
    </lineage>
</organism>
<name>A0A5I5A0R2_SALET</name>
<protein>
    <submittedName>
        <fullName evidence="1">Uncharacterized protein</fullName>
    </submittedName>
</protein>
<reference evidence="1" key="1">
    <citation type="submission" date="2019-03" db="EMBL/GenBank/DDBJ databases">
        <authorList>
            <person name="Ashton P.M."/>
            <person name="Dallman T."/>
            <person name="Nair S."/>
            <person name="De Pinna E."/>
            <person name="Peters T."/>
            <person name="Grant K."/>
        </authorList>
    </citation>
    <scope>NUCLEOTIDE SEQUENCE [LARGE SCALE GENOMIC DNA]</scope>
    <source>
        <strain evidence="1">313260</strain>
    </source>
</reference>
<dbReference type="EMBL" id="AAIONP010000021">
    <property type="protein sequence ID" value="ECG4922502.1"/>
    <property type="molecule type" value="Genomic_DNA"/>
</dbReference>
<proteinExistence type="predicted"/>
<gene>
    <name evidence="1" type="ORF">E0T03_21450</name>
</gene>
<evidence type="ECO:0000313" key="1">
    <source>
        <dbReference type="EMBL" id="ECG4922502.1"/>
    </source>
</evidence>
<dbReference type="AlphaFoldDB" id="A0A5I5A0R2"/>
<accession>A0A5I5A0R2</accession>
<dbReference type="Proteomes" id="UP000839561">
    <property type="component" value="Unassembled WGS sequence"/>
</dbReference>